<accession>A0A3D4S578</accession>
<dbReference type="Proteomes" id="UP000262195">
    <property type="component" value="Unassembled WGS sequence"/>
</dbReference>
<comment type="caution">
    <text evidence="2">The sequence shown here is derived from an EMBL/GenBank/DDBJ whole genome shotgun (WGS) entry which is preliminary data.</text>
</comment>
<keyword evidence="2" id="KW-0808">Transferase</keyword>
<dbReference type="Pfam" id="PF04230">
    <property type="entry name" value="PS_pyruv_trans"/>
    <property type="match status" value="1"/>
</dbReference>
<organism evidence="2 3">
    <name type="scientific">Bavariicoccus seileri</name>
    <dbReference type="NCBI Taxonomy" id="549685"/>
    <lineage>
        <taxon>Bacteria</taxon>
        <taxon>Bacillati</taxon>
        <taxon>Bacillota</taxon>
        <taxon>Bacilli</taxon>
        <taxon>Lactobacillales</taxon>
        <taxon>Enterococcaceae</taxon>
        <taxon>Bavariicoccus</taxon>
    </lineage>
</organism>
<evidence type="ECO:0000313" key="3">
    <source>
        <dbReference type="Proteomes" id="UP000262195"/>
    </source>
</evidence>
<evidence type="ECO:0000259" key="1">
    <source>
        <dbReference type="Pfam" id="PF04230"/>
    </source>
</evidence>
<evidence type="ECO:0000313" key="2">
    <source>
        <dbReference type="EMBL" id="HCS93963.1"/>
    </source>
</evidence>
<sequence>MLAPKLIEEGLANNKKYKVAIIPHFKEQNHSFFAQLAKELDGSKLIDLRDEPHHVVEQIAQSELVISSSLHGLIVADSFRVPNLHLVVTNKLLGDGFKFDDYYSAYGLSHEYISFDEINDISKIPEMINNSYRITDEMVSEMQKNMIEAFPFNKDEGE</sequence>
<reference evidence="2 3" key="1">
    <citation type="journal article" date="2018" name="Nat. Biotechnol.">
        <title>A standardized bacterial taxonomy based on genome phylogeny substantially revises the tree of life.</title>
        <authorList>
            <person name="Parks D.H."/>
            <person name="Chuvochina M."/>
            <person name="Waite D.W."/>
            <person name="Rinke C."/>
            <person name="Skarshewski A."/>
            <person name="Chaumeil P.A."/>
            <person name="Hugenholtz P."/>
        </authorList>
    </citation>
    <scope>NUCLEOTIDE SEQUENCE [LARGE SCALE GENOMIC DNA]</scope>
    <source>
        <strain evidence="2">UBA11306</strain>
    </source>
</reference>
<dbReference type="EMBL" id="DQHO01000028">
    <property type="protein sequence ID" value="HCS93963.1"/>
    <property type="molecule type" value="Genomic_DNA"/>
</dbReference>
<gene>
    <name evidence="2" type="ORF">DIW15_04565</name>
</gene>
<name>A0A3D4S578_9ENTE</name>
<feature type="domain" description="Polysaccharide pyruvyl transferase" evidence="1">
    <location>
        <begin position="13"/>
        <end position="86"/>
    </location>
</feature>
<dbReference type="InterPro" id="IPR007345">
    <property type="entry name" value="Polysacch_pyruvyl_Trfase"/>
</dbReference>
<proteinExistence type="predicted"/>
<protein>
    <submittedName>
        <fullName evidence="2">Polysaccharide pyruvyl transferase family protein</fullName>
    </submittedName>
</protein>
<dbReference type="AlphaFoldDB" id="A0A3D4S578"/>
<dbReference type="STRING" id="1121105.GCA_000421665_01147"/>
<dbReference type="GO" id="GO:0016740">
    <property type="term" value="F:transferase activity"/>
    <property type="evidence" value="ECO:0007669"/>
    <property type="project" value="UniProtKB-KW"/>
</dbReference>